<name>A0A8H5F7Z3_9AGAR</name>
<dbReference type="AlphaFoldDB" id="A0A8H5F7Z3"/>
<keyword evidence="3" id="KW-1185">Reference proteome</keyword>
<accession>A0A8H5F7Z3</accession>
<dbReference type="OrthoDB" id="2960012at2759"/>
<dbReference type="Proteomes" id="UP000567179">
    <property type="component" value="Unassembled WGS sequence"/>
</dbReference>
<evidence type="ECO:0000313" key="2">
    <source>
        <dbReference type="EMBL" id="KAF5327104.1"/>
    </source>
</evidence>
<reference evidence="2 3" key="1">
    <citation type="journal article" date="2020" name="ISME J.">
        <title>Uncovering the hidden diversity of litter-decomposition mechanisms in mushroom-forming fungi.</title>
        <authorList>
            <person name="Floudas D."/>
            <person name="Bentzer J."/>
            <person name="Ahren D."/>
            <person name="Johansson T."/>
            <person name="Persson P."/>
            <person name="Tunlid A."/>
        </authorList>
    </citation>
    <scope>NUCLEOTIDE SEQUENCE [LARGE SCALE GENOMIC DNA]</scope>
    <source>
        <strain evidence="2 3">CBS 101986</strain>
    </source>
</reference>
<proteinExistence type="predicted"/>
<evidence type="ECO:0000313" key="3">
    <source>
        <dbReference type="Proteomes" id="UP000567179"/>
    </source>
</evidence>
<organism evidence="2 3">
    <name type="scientific">Psilocybe cf. subviscida</name>
    <dbReference type="NCBI Taxonomy" id="2480587"/>
    <lineage>
        <taxon>Eukaryota</taxon>
        <taxon>Fungi</taxon>
        <taxon>Dikarya</taxon>
        <taxon>Basidiomycota</taxon>
        <taxon>Agaricomycotina</taxon>
        <taxon>Agaricomycetes</taxon>
        <taxon>Agaricomycetidae</taxon>
        <taxon>Agaricales</taxon>
        <taxon>Agaricineae</taxon>
        <taxon>Strophariaceae</taxon>
        <taxon>Psilocybe</taxon>
    </lineage>
</organism>
<feature type="region of interest" description="Disordered" evidence="1">
    <location>
        <begin position="165"/>
        <end position="184"/>
    </location>
</feature>
<comment type="caution">
    <text evidence="2">The sequence shown here is derived from an EMBL/GenBank/DDBJ whole genome shotgun (WGS) entry which is preliminary data.</text>
</comment>
<dbReference type="EMBL" id="JAACJJ010000014">
    <property type="protein sequence ID" value="KAF5327104.1"/>
    <property type="molecule type" value="Genomic_DNA"/>
</dbReference>
<protein>
    <submittedName>
        <fullName evidence="2">Uncharacterized protein</fullName>
    </submittedName>
</protein>
<gene>
    <name evidence="2" type="ORF">D9619_003999</name>
</gene>
<sequence>MPPNFSWLDAMCFLRAVLPRSGRRGIRHIVRTVEAGEQIFWVGCDSVSDAAALRGIMSGRMITGYPPFIVEFIHGDVWSARASWGRESWTRKTGLTLAPSASSHHRRNYHAQLLLSADFFWLRDPEDARRVAELVAAAPRRATRGRSVASRTLLYQRLEATRPPDDDTILTRRQRRARDSEYWREDRAWSPQYEDSHSQGVQEGTEM</sequence>
<evidence type="ECO:0000256" key="1">
    <source>
        <dbReference type="SAM" id="MobiDB-lite"/>
    </source>
</evidence>